<gene>
    <name evidence="2" type="ORF">P691DRAFT_625667</name>
</gene>
<sequence length="50" mass="5539">WLADTGATSHMTPHRHWFKNYSPCHIPVCLADNSVVYAIGTGSVVFQPLL</sequence>
<evidence type="ECO:0000313" key="2">
    <source>
        <dbReference type="EMBL" id="KAF9447119.1"/>
    </source>
</evidence>
<name>A0A9P5XBA8_9AGAR</name>
<dbReference type="AlphaFoldDB" id="A0A9P5XBA8"/>
<dbReference type="InterPro" id="IPR054722">
    <property type="entry name" value="PolX-like_BBD"/>
</dbReference>
<feature type="non-terminal residue" evidence="2">
    <location>
        <position position="1"/>
    </location>
</feature>
<accession>A0A9P5XBA8</accession>
<dbReference type="OrthoDB" id="5598079at2759"/>
<organism evidence="2 3">
    <name type="scientific">Macrolepiota fuliginosa MF-IS2</name>
    <dbReference type="NCBI Taxonomy" id="1400762"/>
    <lineage>
        <taxon>Eukaryota</taxon>
        <taxon>Fungi</taxon>
        <taxon>Dikarya</taxon>
        <taxon>Basidiomycota</taxon>
        <taxon>Agaricomycotina</taxon>
        <taxon>Agaricomycetes</taxon>
        <taxon>Agaricomycetidae</taxon>
        <taxon>Agaricales</taxon>
        <taxon>Agaricineae</taxon>
        <taxon>Agaricaceae</taxon>
        <taxon>Macrolepiota</taxon>
    </lineage>
</organism>
<dbReference type="EMBL" id="MU151214">
    <property type="protein sequence ID" value="KAF9447119.1"/>
    <property type="molecule type" value="Genomic_DNA"/>
</dbReference>
<evidence type="ECO:0000313" key="3">
    <source>
        <dbReference type="Proteomes" id="UP000807342"/>
    </source>
</evidence>
<proteinExistence type="predicted"/>
<evidence type="ECO:0000259" key="1">
    <source>
        <dbReference type="Pfam" id="PF22936"/>
    </source>
</evidence>
<dbReference type="Proteomes" id="UP000807342">
    <property type="component" value="Unassembled WGS sequence"/>
</dbReference>
<feature type="domain" description="Retrovirus-related Pol polyprotein from transposon TNT 1-94-like beta-barrel" evidence="1">
    <location>
        <begin position="1"/>
        <end position="47"/>
    </location>
</feature>
<comment type="caution">
    <text evidence="2">The sequence shown here is derived from an EMBL/GenBank/DDBJ whole genome shotgun (WGS) entry which is preliminary data.</text>
</comment>
<keyword evidence="3" id="KW-1185">Reference proteome</keyword>
<reference evidence="2" key="1">
    <citation type="submission" date="2020-11" db="EMBL/GenBank/DDBJ databases">
        <authorList>
            <consortium name="DOE Joint Genome Institute"/>
            <person name="Ahrendt S."/>
            <person name="Riley R."/>
            <person name="Andreopoulos W."/>
            <person name="Labutti K."/>
            <person name="Pangilinan J."/>
            <person name="Ruiz-Duenas F.J."/>
            <person name="Barrasa J.M."/>
            <person name="Sanchez-Garcia M."/>
            <person name="Camarero S."/>
            <person name="Miyauchi S."/>
            <person name="Serrano A."/>
            <person name="Linde D."/>
            <person name="Babiker R."/>
            <person name="Drula E."/>
            <person name="Ayuso-Fernandez I."/>
            <person name="Pacheco R."/>
            <person name="Padilla G."/>
            <person name="Ferreira P."/>
            <person name="Barriuso J."/>
            <person name="Kellner H."/>
            <person name="Castanera R."/>
            <person name="Alfaro M."/>
            <person name="Ramirez L."/>
            <person name="Pisabarro A.G."/>
            <person name="Kuo A."/>
            <person name="Tritt A."/>
            <person name="Lipzen A."/>
            <person name="He G."/>
            <person name="Yan M."/>
            <person name="Ng V."/>
            <person name="Cullen D."/>
            <person name="Martin F."/>
            <person name="Rosso M.-N."/>
            <person name="Henrissat B."/>
            <person name="Hibbett D."/>
            <person name="Martinez A.T."/>
            <person name="Grigoriev I.V."/>
        </authorList>
    </citation>
    <scope>NUCLEOTIDE SEQUENCE</scope>
    <source>
        <strain evidence="2">MF-IS2</strain>
    </source>
</reference>
<protein>
    <recommendedName>
        <fullName evidence="1">Retrovirus-related Pol polyprotein from transposon TNT 1-94-like beta-barrel domain-containing protein</fullName>
    </recommendedName>
</protein>
<feature type="non-terminal residue" evidence="2">
    <location>
        <position position="50"/>
    </location>
</feature>
<dbReference type="Pfam" id="PF22936">
    <property type="entry name" value="Pol_BBD"/>
    <property type="match status" value="1"/>
</dbReference>